<dbReference type="InterPro" id="IPR014729">
    <property type="entry name" value="Rossmann-like_a/b/a_fold"/>
</dbReference>
<dbReference type="Gene3D" id="3.40.50.620">
    <property type="entry name" value="HUPs"/>
    <property type="match status" value="1"/>
</dbReference>
<dbReference type="OrthoDB" id="17725at2759"/>
<dbReference type="Gene3D" id="1.10.3620.10">
    <property type="entry name" value="YdcF like domain"/>
    <property type="match status" value="1"/>
</dbReference>
<dbReference type="InterPro" id="IPR051599">
    <property type="entry name" value="Cell_Envelope_Assoc"/>
</dbReference>
<organism evidence="2 3">
    <name type="scientific">Penicillium olsonii</name>
    <dbReference type="NCBI Taxonomy" id="99116"/>
    <lineage>
        <taxon>Eukaryota</taxon>
        <taxon>Fungi</taxon>
        <taxon>Dikarya</taxon>
        <taxon>Ascomycota</taxon>
        <taxon>Pezizomycotina</taxon>
        <taxon>Eurotiomycetes</taxon>
        <taxon>Eurotiomycetidae</taxon>
        <taxon>Eurotiales</taxon>
        <taxon>Aspergillaceae</taxon>
        <taxon>Penicillium</taxon>
    </lineage>
</organism>
<name>A0A9W4MMQ6_PENOL</name>
<dbReference type="PANTHER" id="PTHR30336:SF20">
    <property type="entry name" value="DUF218 DOMAIN-CONTAINING PROTEIN"/>
    <property type="match status" value="1"/>
</dbReference>
<dbReference type="AlphaFoldDB" id="A0A9W4MMQ6"/>
<dbReference type="GO" id="GO:0005886">
    <property type="term" value="C:plasma membrane"/>
    <property type="evidence" value="ECO:0007669"/>
    <property type="project" value="TreeGrafter"/>
</dbReference>
<dbReference type="Pfam" id="PF02698">
    <property type="entry name" value="DUF218"/>
    <property type="match status" value="1"/>
</dbReference>
<sequence length="261" mass="28644">MATPQTVADINTLSVFLSDNQQDLSASPVDCIMICASAVLHSAEVLFQTLQQNPSLTKVLVLCGGIGHSTELLYDAVKAHPKFSRIADQVHGLSEAEVLERILDEFYDRSLITRDGCRILVESKSTNCGQNASFCRGVLDDAGFLPATCLVIQDPTMMLRTKASFEKAYEGVSVSIVSCPTFVPLVQMSQNGELGYSDWAGESQLWSQTRFLELIMGEIPRLRDDGEGYGPRGRGFIPHVDVPHDVEAAWSRLQMTSRGSR</sequence>
<gene>
    <name evidence="2" type="ORF">POLS_LOCUS2296</name>
</gene>
<dbReference type="EMBL" id="CAJVOS010000014">
    <property type="protein sequence ID" value="CAG8017170.1"/>
    <property type="molecule type" value="Genomic_DNA"/>
</dbReference>
<dbReference type="InterPro" id="IPR003848">
    <property type="entry name" value="DUF218"/>
</dbReference>
<dbReference type="PANTHER" id="PTHR30336">
    <property type="entry name" value="INNER MEMBRANE PROTEIN, PROBABLE PERMEASE"/>
    <property type="match status" value="1"/>
</dbReference>
<proteinExistence type="predicted"/>
<comment type="caution">
    <text evidence="2">The sequence shown here is derived from an EMBL/GenBank/DDBJ whole genome shotgun (WGS) entry which is preliminary data.</text>
</comment>
<keyword evidence="3" id="KW-1185">Reference proteome</keyword>
<evidence type="ECO:0000259" key="1">
    <source>
        <dbReference type="Pfam" id="PF02698"/>
    </source>
</evidence>
<evidence type="ECO:0000313" key="3">
    <source>
        <dbReference type="Proteomes" id="UP001153618"/>
    </source>
</evidence>
<reference evidence="2" key="1">
    <citation type="submission" date="2021-07" db="EMBL/GenBank/DDBJ databases">
        <authorList>
            <person name="Branca A.L. A."/>
        </authorList>
    </citation>
    <scope>NUCLEOTIDE SEQUENCE</scope>
</reference>
<protein>
    <recommendedName>
        <fullName evidence="1">DUF218 domain-containing protein</fullName>
    </recommendedName>
</protein>
<accession>A0A9W4MMQ6</accession>
<dbReference type="CDD" id="cd06259">
    <property type="entry name" value="YdcF-like"/>
    <property type="match status" value="1"/>
</dbReference>
<feature type="domain" description="DUF218" evidence="1">
    <location>
        <begin position="91"/>
        <end position="187"/>
    </location>
</feature>
<dbReference type="Proteomes" id="UP001153618">
    <property type="component" value="Unassembled WGS sequence"/>
</dbReference>
<evidence type="ECO:0000313" key="2">
    <source>
        <dbReference type="EMBL" id="CAG8017170.1"/>
    </source>
</evidence>